<dbReference type="AlphaFoldDB" id="A0A0J7IXT6"/>
<dbReference type="STRING" id="1304281.ACM44_11280"/>
<comment type="caution">
    <text evidence="2">The sequence shown here is derived from an EMBL/GenBank/DDBJ whole genome shotgun (WGS) entry which is preliminary data.</text>
</comment>
<feature type="chain" id="PRO_5005289317" evidence="1">
    <location>
        <begin position="22"/>
        <end position="155"/>
    </location>
</feature>
<evidence type="ECO:0000313" key="3">
    <source>
        <dbReference type="Proteomes" id="UP000035900"/>
    </source>
</evidence>
<protein>
    <submittedName>
        <fullName evidence="2">Uncharacterized protein</fullName>
    </submittedName>
</protein>
<evidence type="ECO:0000256" key="1">
    <source>
        <dbReference type="SAM" id="SignalP"/>
    </source>
</evidence>
<dbReference type="Proteomes" id="UP000035900">
    <property type="component" value="Unassembled WGS sequence"/>
</dbReference>
<reference evidence="2 3" key="1">
    <citation type="journal article" date="2004" name="Int. J. Syst. Evol. Microbiol.">
        <title>Kaistella koreensis gen. nov., sp. nov., a novel member of the Chryseobacterium-Bergeyella-Riemerella branch.</title>
        <authorList>
            <person name="Kim M.K."/>
            <person name="Im W.T."/>
            <person name="Shin Y.K."/>
            <person name="Lim J.H."/>
            <person name="Kim S.H."/>
            <person name="Lee B.C."/>
            <person name="Park M.Y."/>
            <person name="Lee K.Y."/>
            <person name="Lee S.T."/>
        </authorList>
    </citation>
    <scope>NUCLEOTIDE SEQUENCE [LARGE SCALE GENOMIC DNA]</scope>
    <source>
        <strain evidence="2 3">CCUG 49689</strain>
    </source>
</reference>
<name>A0A0J7IXT6_9FLAO</name>
<dbReference type="EMBL" id="LFNG01000015">
    <property type="protein sequence ID" value="KMQ70636.1"/>
    <property type="molecule type" value="Genomic_DNA"/>
</dbReference>
<evidence type="ECO:0000313" key="2">
    <source>
        <dbReference type="EMBL" id="KMQ70636.1"/>
    </source>
</evidence>
<feature type="signal peptide" evidence="1">
    <location>
        <begin position="1"/>
        <end position="21"/>
    </location>
</feature>
<dbReference type="OrthoDB" id="1272814at2"/>
<keyword evidence="3" id="KW-1185">Reference proteome</keyword>
<proteinExistence type="predicted"/>
<dbReference type="PATRIC" id="fig|1304281.5.peg.2421"/>
<organism evidence="2 3">
    <name type="scientific">Chryseobacterium koreense CCUG 49689</name>
    <dbReference type="NCBI Taxonomy" id="1304281"/>
    <lineage>
        <taxon>Bacteria</taxon>
        <taxon>Pseudomonadati</taxon>
        <taxon>Bacteroidota</taxon>
        <taxon>Flavobacteriia</taxon>
        <taxon>Flavobacteriales</taxon>
        <taxon>Weeksellaceae</taxon>
        <taxon>Chryseobacterium group</taxon>
        <taxon>Chryseobacterium</taxon>
    </lineage>
</organism>
<sequence length="155" mass="16797">MSLKILLIPMLVILCCSPAAKESSALGTETASALRILSATETDWFGGVRGVRGKIFTICLESKLKQKPTFSDLEIMDQKIPVSVSVKNKIYTITARTSISNPVPDFGIPEENGNPTIGSGILHYSLSGSKTLKKLPVPKFIHVENVVKNSEEPVQ</sequence>
<dbReference type="RefSeq" id="WP_048500150.1">
    <property type="nucleotide sequence ID" value="NZ_LFNG01000015.1"/>
</dbReference>
<keyword evidence="1" id="KW-0732">Signal</keyword>
<gene>
    <name evidence="2" type="ORF">ACM44_11280</name>
</gene>
<accession>A0A0J7IXT6</accession>